<dbReference type="Proteomes" id="UP000179243">
    <property type="component" value="Unassembled WGS sequence"/>
</dbReference>
<comment type="caution">
    <text evidence="1">The sequence shown here is derived from an EMBL/GenBank/DDBJ whole genome shotgun (WGS) entry which is preliminary data.</text>
</comment>
<evidence type="ECO:0000313" key="2">
    <source>
        <dbReference type="Proteomes" id="UP000179243"/>
    </source>
</evidence>
<proteinExistence type="predicted"/>
<evidence type="ECO:0000313" key="1">
    <source>
        <dbReference type="EMBL" id="OGK01781.1"/>
    </source>
</evidence>
<reference evidence="1 2" key="1">
    <citation type="journal article" date="2016" name="Nat. Commun.">
        <title>Thousands of microbial genomes shed light on interconnected biogeochemical processes in an aquifer system.</title>
        <authorList>
            <person name="Anantharaman K."/>
            <person name="Brown C.T."/>
            <person name="Hug L.A."/>
            <person name="Sharon I."/>
            <person name="Castelle C.J."/>
            <person name="Probst A.J."/>
            <person name="Thomas B.C."/>
            <person name="Singh A."/>
            <person name="Wilkins M.J."/>
            <person name="Karaoz U."/>
            <person name="Brodie E.L."/>
            <person name="Williams K.H."/>
            <person name="Hubbard S.S."/>
            <person name="Banfield J.F."/>
        </authorList>
    </citation>
    <scope>NUCLEOTIDE SEQUENCE [LARGE SCALE GENOMIC DNA]</scope>
</reference>
<sequence>MNGQSIVVELLNSVLAMDLPGFIASRPADQCGSLEKMAALARLNSGNTHFHENFRNASRTLADAASHLLKNQSGLDTEYLSLVHKLLSVYSALLQGDTGKMDEAGVLAQKIKLFHDLLDGKIHSLQTNPPKTKFLGEYLVELSFVTREQLDNALQAQRSGNYPGKRVGDILQDTGIITRAQLDQAIELQMLDNYAE</sequence>
<dbReference type="SUPFAM" id="SSF160246">
    <property type="entry name" value="EspE N-terminal domain-like"/>
    <property type="match status" value="1"/>
</dbReference>
<protein>
    <submittedName>
        <fullName evidence="1">Uncharacterized protein</fullName>
    </submittedName>
</protein>
<dbReference type="PROSITE" id="PS00549">
    <property type="entry name" value="BACTERIOFERRITIN"/>
    <property type="match status" value="1"/>
</dbReference>
<gene>
    <name evidence="1" type="ORF">A2519_01725</name>
</gene>
<dbReference type="AlphaFoldDB" id="A0A1F7F564"/>
<name>A0A1F7F564_UNCRA</name>
<dbReference type="EMBL" id="MFYX01000119">
    <property type="protein sequence ID" value="OGK01781.1"/>
    <property type="molecule type" value="Genomic_DNA"/>
</dbReference>
<organism evidence="1 2">
    <name type="scientific">Candidatus Raymondbacteria bacterium RIFOXYD12_FULL_49_13</name>
    <dbReference type="NCBI Taxonomy" id="1817890"/>
    <lineage>
        <taxon>Bacteria</taxon>
        <taxon>Raymondiibacteriota</taxon>
    </lineage>
</organism>
<dbReference type="InterPro" id="IPR037257">
    <property type="entry name" value="T2SS_E_N_sf"/>
</dbReference>
<accession>A0A1F7F564</accession>